<dbReference type="EMBL" id="JAYWLC010000001">
    <property type="protein sequence ID" value="MER5170598.1"/>
    <property type="molecule type" value="Genomic_DNA"/>
</dbReference>
<dbReference type="Pfam" id="PF01471">
    <property type="entry name" value="PG_binding_1"/>
    <property type="match status" value="1"/>
</dbReference>
<feature type="domain" description="Peptidoglycan binding-like" evidence="2">
    <location>
        <begin position="116"/>
        <end position="157"/>
    </location>
</feature>
<organism evidence="3 4">
    <name type="scientific">Thioclava kandeliae</name>
    <dbReference type="NCBI Taxonomy" id="3070818"/>
    <lineage>
        <taxon>Bacteria</taxon>
        <taxon>Pseudomonadati</taxon>
        <taxon>Pseudomonadota</taxon>
        <taxon>Alphaproteobacteria</taxon>
        <taxon>Rhodobacterales</taxon>
        <taxon>Paracoccaceae</taxon>
        <taxon>Thioclava</taxon>
    </lineage>
</organism>
<evidence type="ECO:0000259" key="2">
    <source>
        <dbReference type="Pfam" id="PF01471"/>
    </source>
</evidence>
<dbReference type="PROSITE" id="PS51257">
    <property type="entry name" value="PROKAR_LIPOPROTEIN"/>
    <property type="match status" value="1"/>
</dbReference>
<feature type="region of interest" description="Disordered" evidence="1">
    <location>
        <begin position="178"/>
        <end position="200"/>
    </location>
</feature>
<dbReference type="InterPro" id="IPR036365">
    <property type="entry name" value="PGBD-like_sf"/>
</dbReference>
<sequence length="200" mass="21470">MGRFLAGLCTLALLGGCMDGERQIAPRDDAEIPLTLANEWRETPPDPKAAGCYARQTSPAVVETVTEQRLVSPEIRDPKTGQITQAATYHTETRHEIVTARGTRWFAAPCPPVFTQDFVVMLQRALAARGYYHGGLSGVLDTPTGQAIHAYQKARGLYSATLSTRAAQELGLTIWSDQTAPTSSATPGVASPYPGQMGPN</sequence>
<evidence type="ECO:0000313" key="4">
    <source>
        <dbReference type="Proteomes" id="UP001438953"/>
    </source>
</evidence>
<dbReference type="Gene3D" id="1.10.101.10">
    <property type="entry name" value="PGBD-like superfamily/PGBD"/>
    <property type="match status" value="1"/>
</dbReference>
<evidence type="ECO:0000313" key="3">
    <source>
        <dbReference type="EMBL" id="MER5170598.1"/>
    </source>
</evidence>
<dbReference type="InterPro" id="IPR002477">
    <property type="entry name" value="Peptidoglycan-bd-like"/>
</dbReference>
<dbReference type="RefSeq" id="WP_339112084.1">
    <property type="nucleotide sequence ID" value="NZ_JAYWLC010000001.1"/>
</dbReference>
<name>A0ABV1SCG1_9RHOB</name>
<proteinExistence type="predicted"/>
<gene>
    <name evidence="3" type="ORF">VSX56_02325</name>
</gene>
<protein>
    <submittedName>
        <fullName evidence="3">Peptidoglycan-binding protein</fullName>
    </submittedName>
</protein>
<evidence type="ECO:0000256" key="1">
    <source>
        <dbReference type="SAM" id="MobiDB-lite"/>
    </source>
</evidence>
<keyword evidence="4" id="KW-1185">Reference proteome</keyword>
<dbReference type="Proteomes" id="UP001438953">
    <property type="component" value="Unassembled WGS sequence"/>
</dbReference>
<comment type="caution">
    <text evidence="3">The sequence shown here is derived from an EMBL/GenBank/DDBJ whole genome shotgun (WGS) entry which is preliminary data.</text>
</comment>
<accession>A0ABV1SCG1</accession>
<dbReference type="InterPro" id="IPR036366">
    <property type="entry name" value="PGBDSf"/>
</dbReference>
<dbReference type="SUPFAM" id="SSF47090">
    <property type="entry name" value="PGBD-like"/>
    <property type="match status" value="1"/>
</dbReference>
<reference evidence="3 4" key="1">
    <citation type="submission" date="2024-06" db="EMBL/GenBank/DDBJ databases">
        <title>Thioclava kandeliae sp. nov. from a rhizosphere soil sample of Kandelia candel in a mangrove.</title>
        <authorList>
            <person name="Mu T."/>
        </authorList>
    </citation>
    <scope>NUCLEOTIDE SEQUENCE [LARGE SCALE GENOMIC DNA]</scope>
    <source>
        <strain evidence="3 4">CPCC 100088</strain>
    </source>
</reference>